<dbReference type="Proteomes" id="UP000184267">
    <property type="component" value="Unassembled WGS sequence"/>
</dbReference>
<protein>
    <submittedName>
        <fullName evidence="3">Uncharacterized protein</fullName>
    </submittedName>
</protein>
<gene>
    <name evidence="3" type="ORF">TRAPUB_7013</name>
</gene>
<name>A0A1M2V4L3_TRAPU</name>
<accession>A0A1M2V4L3</accession>
<feature type="transmembrane region" description="Helical" evidence="2">
    <location>
        <begin position="268"/>
        <end position="296"/>
    </location>
</feature>
<reference evidence="3 4" key="1">
    <citation type="submission" date="2016-10" db="EMBL/GenBank/DDBJ databases">
        <title>Genome sequence of the basidiomycete white-rot fungus Trametes pubescens.</title>
        <authorList>
            <person name="Makela M.R."/>
            <person name="Granchi Z."/>
            <person name="Peng M."/>
            <person name="De Vries R.P."/>
            <person name="Grigoriev I."/>
            <person name="Riley R."/>
            <person name="Hilden K."/>
        </authorList>
    </citation>
    <scope>NUCLEOTIDE SEQUENCE [LARGE SCALE GENOMIC DNA]</scope>
    <source>
        <strain evidence="3 4">FBCC735</strain>
    </source>
</reference>
<dbReference type="EMBL" id="MNAD01001670">
    <property type="protein sequence ID" value="OJT02446.1"/>
    <property type="molecule type" value="Genomic_DNA"/>
</dbReference>
<keyword evidence="2" id="KW-0812">Transmembrane</keyword>
<comment type="caution">
    <text evidence="3">The sequence shown here is derived from an EMBL/GenBank/DDBJ whole genome shotgun (WGS) entry which is preliminary data.</text>
</comment>
<keyword evidence="2" id="KW-0472">Membrane</keyword>
<feature type="transmembrane region" description="Helical" evidence="2">
    <location>
        <begin position="308"/>
        <end position="331"/>
    </location>
</feature>
<keyword evidence="4" id="KW-1185">Reference proteome</keyword>
<evidence type="ECO:0000256" key="2">
    <source>
        <dbReference type="SAM" id="Phobius"/>
    </source>
</evidence>
<feature type="compositionally biased region" description="Low complexity" evidence="1">
    <location>
        <begin position="114"/>
        <end position="123"/>
    </location>
</feature>
<proteinExistence type="predicted"/>
<organism evidence="3 4">
    <name type="scientific">Trametes pubescens</name>
    <name type="common">White-rot fungus</name>
    <dbReference type="NCBI Taxonomy" id="154538"/>
    <lineage>
        <taxon>Eukaryota</taxon>
        <taxon>Fungi</taxon>
        <taxon>Dikarya</taxon>
        <taxon>Basidiomycota</taxon>
        <taxon>Agaricomycotina</taxon>
        <taxon>Agaricomycetes</taxon>
        <taxon>Polyporales</taxon>
        <taxon>Polyporaceae</taxon>
        <taxon>Trametes</taxon>
    </lineage>
</organism>
<dbReference type="OMA" id="YWAANAY"/>
<dbReference type="OrthoDB" id="2752889at2759"/>
<feature type="transmembrane region" description="Helical" evidence="2">
    <location>
        <begin position="337"/>
        <end position="356"/>
    </location>
</feature>
<evidence type="ECO:0000313" key="4">
    <source>
        <dbReference type="Proteomes" id="UP000184267"/>
    </source>
</evidence>
<sequence length="445" mass="47858">MSCSSLLSGAVSETYTLADGVRTGEVLVYYDSAWSTDEVCFPPVRQRRGPHYQPNVACRPRAVSIGVGVTAATASPRVRHLGKVVGKAKGLVKIVAKNSIRKLRKKHAGLGESLSAQSLTSSATEERSDTTTAASGISIVVTSESDTDAKKDHGALIIKPSESKFSMTSAECRALPVYVSPSRPQNSTMPTIDSGPSTPHIDELDAYQIITVFQYGNPPEEDATTPSDALIQDEDEHTASAPKRANAPMPTLNIDGALMENVLHIVLFLPWCIAVGGAILLMPSSAGALAFGGGFLRGPPPRGMRRVAYWAANAYEHVFVFLACAAALLYYDADPRRRMATLAVLGARVAWAWLGFQPKPRLHMRIGQDDMESLWLVWKGKAVVDALTETVGGAPEWRDVAYHDTAPPSSPTLCEDVCACHGVCAVTCPYFQKTLRDFAPRVCSV</sequence>
<feature type="region of interest" description="Disordered" evidence="1">
    <location>
        <begin position="114"/>
        <end position="133"/>
    </location>
</feature>
<evidence type="ECO:0000313" key="3">
    <source>
        <dbReference type="EMBL" id="OJT02446.1"/>
    </source>
</evidence>
<dbReference type="AlphaFoldDB" id="A0A1M2V4L3"/>
<evidence type="ECO:0000256" key="1">
    <source>
        <dbReference type="SAM" id="MobiDB-lite"/>
    </source>
</evidence>
<keyword evidence="2" id="KW-1133">Transmembrane helix</keyword>